<evidence type="ECO:0000256" key="2">
    <source>
        <dbReference type="ARBA" id="ARBA00012438"/>
    </source>
</evidence>
<dbReference type="Gene3D" id="3.30.565.10">
    <property type="entry name" value="Histidine kinase-like ATPase, C-terminal domain"/>
    <property type="match status" value="1"/>
</dbReference>
<dbReference type="RefSeq" id="WP_261403987.1">
    <property type="nucleotide sequence ID" value="NZ_CP081869.1"/>
</dbReference>
<feature type="domain" description="Response regulatory" evidence="8">
    <location>
        <begin position="317"/>
        <end position="427"/>
    </location>
</feature>
<dbReference type="CDD" id="cd17546">
    <property type="entry name" value="REC_hyHK_CKI1_RcsC-like"/>
    <property type="match status" value="1"/>
</dbReference>
<keyword evidence="5" id="KW-0418">Kinase</keyword>
<dbReference type="AlphaFoldDB" id="A0A9E6R9V2"/>
<keyword evidence="3 6" id="KW-0597">Phosphoprotein</keyword>
<dbReference type="InterPro" id="IPR001789">
    <property type="entry name" value="Sig_transdc_resp-reg_receiver"/>
</dbReference>
<feature type="modified residue" description="4-aspartylphosphate" evidence="6">
    <location>
        <position position="241"/>
    </location>
</feature>
<dbReference type="InterPro" id="IPR003594">
    <property type="entry name" value="HATPase_dom"/>
</dbReference>
<dbReference type="Gene3D" id="3.40.50.2300">
    <property type="match status" value="2"/>
</dbReference>
<dbReference type="SUPFAM" id="SSF52172">
    <property type="entry name" value="CheY-like"/>
    <property type="match status" value="2"/>
</dbReference>
<dbReference type="GO" id="GO:0005886">
    <property type="term" value="C:plasma membrane"/>
    <property type="evidence" value="ECO:0007669"/>
    <property type="project" value="TreeGrafter"/>
</dbReference>
<dbReference type="PANTHER" id="PTHR43047">
    <property type="entry name" value="TWO-COMPONENT HISTIDINE PROTEIN KINASE"/>
    <property type="match status" value="1"/>
</dbReference>
<evidence type="ECO:0000256" key="3">
    <source>
        <dbReference type="ARBA" id="ARBA00022553"/>
    </source>
</evidence>
<name>A0A9E6R9V2_9HYPH</name>
<reference evidence="9" key="1">
    <citation type="submission" date="2021-08" db="EMBL/GenBank/DDBJ databases">
        <authorList>
            <person name="Zhang H."/>
            <person name="Xu M."/>
            <person name="Yu Z."/>
            <person name="Yang L."/>
            <person name="Cai Y."/>
        </authorList>
    </citation>
    <scope>NUCLEOTIDE SEQUENCE</scope>
    <source>
        <strain evidence="9">CHL1</strain>
    </source>
</reference>
<dbReference type="EC" id="2.7.13.3" evidence="2"/>
<dbReference type="EMBL" id="CP081869">
    <property type="protein sequence ID" value="QZO00794.1"/>
    <property type="molecule type" value="Genomic_DNA"/>
</dbReference>
<dbReference type="KEGG" id="cmet:K6K41_03750"/>
<evidence type="ECO:0000256" key="4">
    <source>
        <dbReference type="ARBA" id="ARBA00022679"/>
    </source>
</evidence>
<dbReference type="Pfam" id="PF02518">
    <property type="entry name" value="HATPase_c"/>
    <property type="match status" value="1"/>
</dbReference>
<protein>
    <recommendedName>
        <fullName evidence="2">histidine kinase</fullName>
        <ecNumber evidence="2">2.7.13.3</ecNumber>
    </recommendedName>
</protein>
<gene>
    <name evidence="9" type="ORF">K6K41_03750</name>
</gene>
<feature type="modified residue" description="4-aspartylphosphate" evidence="6">
    <location>
        <position position="365"/>
    </location>
</feature>
<feature type="domain" description="Histidine kinase" evidence="7">
    <location>
        <begin position="1"/>
        <end position="174"/>
    </location>
</feature>
<evidence type="ECO:0000256" key="1">
    <source>
        <dbReference type="ARBA" id="ARBA00000085"/>
    </source>
</evidence>
<sequence>MRLINDILDIEKIQAGRMTFELRSVSVIDLVGQAIGGLKAYADEYEVEVELAPGGAGLMVYGDHDRLTQVVTNLLSNAIKFSPRGGIVTVVVSALGEAVSVVVKDRGPGIPESFRPRLFTKFAQADGSDSRRKGGTGLGLAICREIVERHAGALSYRTAIGEGTEFEVQLPRHVTRGRAAAPAFAELPPKAKVLVCEDDALIAAILAEQMRDAGYEALTAGTVRAALQAVEQEEIVAVLVDLNLPDGDGISLIRDLRATEKGRELPVFVISADADRARSDVRANGLDVAAWMRKPVDTSRLAKLLLQRVGPQTNRPRILHVEDDADLCNVVAAALAPYADVTAVASVAAARREVETGGYEIAILDVALEDGSGLDLLSTFEEAYPRPLRAIIFSARDADRAVAARAEAAMTKSRSSLATLVETVRGMLAERDAEQAQRWAGRRSAG</sequence>
<evidence type="ECO:0000259" key="7">
    <source>
        <dbReference type="PROSITE" id="PS50109"/>
    </source>
</evidence>
<accession>A0A9E6R9V2</accession>
<dbReference type="InterPro" id="IPR036890">
    <property type="entry name" value="HATPase_C_sf"/>
</dbReference>
<dbReference type="GO" id="GO:0009927">
    <property type="term" value="F:histidine phosphotransfer kinase activity"/>
    <property type="evidence" value="ECO:0007669"/>
    <property type="project" value="TreeGrafter"/>
</dbReference>
<keyword evidence="10" id="KW-1185">Reference proteome</keyword>
<evidence type="ECO:0000256" key="5">
    <source>
        <dbReference type="ARBA" id="ARBA00022777"/>
    </source>
</evidence>
<dbReference type="PROSITE" id="PS50110">
    <property type="entry name" value="RESPONSE_REGULATORY"/>
    <property type="match status" value="2"/>
</dbReference>
<dbReference type="Proteomes" id="UP000825701">
    <property type="component" value="Chromosome"/>
</dbReference>
<keyword evidence="4" id="KW-0808">Transferase</keyword>
<dbReference type="PROSITE" id="PS50109">
    <property type="entry name" value="HIS_KIN"/>
    <property type="match status" value="1"/>
</dbReference>
<evidence type="ECO:0000313" key="9">
    <source>
        <dbReference type="EMBL" id="QZO00794.1"/>
    </source>
</evidence>
<dbReference type="SMART" id="SM00448">
    <property type="entry name" value="REC"/>
    <property type="match status" value="2"/>
</dbReference>
<evidence type="ECO:0000259" key="8">
    <source>
        <dbReference type="PROSITE" id="PS50110"/>
    </source>
</evidence>
<dbReference type="InterPro" id="IPR011006">
    <property type="entry name" value="CheY-like_superfamily"/>
</dbReference>
<dbReference type="Pfam" id="PF00072">
    <property type="entry name" value="Response_reg"/>
    <property type="match status" value="2"/>
</dbReference>
<dbReference type="CDD" id="cd16922">
    <property type="entry name" value="HATPase_EvgS-ArcB-TorS-like"/>
    <property type="match status" value="1"/>
</dbReference>
<dbReference type="PRINTS" id="PR00344">
    <property type="entry name" value="BCTRLSENSOR"/>
</dbReference>
<evidence type="ECO:0000313" key="10">
    <source>
        <dbReference type="Proteomes" id="UP000825701"/>
    </source>
</evidence>
<organism evidence="9 10">
    <name type="scientific">Chenggangzhangella methanolivorans</name>
    <dbReference type="NCBI Taxonomy" id="1437009"/>
    <lineage>
        <taxon>Bacteria</taxon>
        <taxon>Pseudomonadati</taxon>
        <taxon>Pseudomonadota</taxon>
        <taxon>Alphaproteobacteria</taxon>
        <taxon>Hyphomicrobiales</taxon>
        <taxon>Methylopilaceae</taxon>
        <taxon>Chenggangzhangella</taxon>
    </lineage>
</organism>
<dbReference type="SMART" id="SM00387">
    <property type="entry name" value="HATPase_c"/>
    <property type="match status" value="1"/>
</dbReference>
<evidence type="ECO:0000256" key="6">
    <source>
        <dbReference type="PROSITE-ProRule" id="PRU00169"/>
    </source>
</evidence>
<dbReference type="InterPro" id="IPR005467">
    <property type="entry name" value="His_kinase_dom"/>
</dbReference>
<dbReference type="SUPFAM" id="SSF55874">
    <property type="entry name" value="ATPase domain of HSP90 chaperone/DNA topoisomerase II/histidine kinase"/>
    <property type="match status" value="1"/>
</dbReference>
<dbReference type="GO" id="GO:0000155">
    <property type="term" value="F:phosphorelay sensor kinase activity"/>
    <property type="evidence" value="ECO:0007669"/>
    <property type="project" value="TreeGrafter"/>
</dbReference>
<dbReference type="InterPro" id="IPR004358">
    <property type="entry name" value="Sig_transdc_His_kin-like_C"/>
</dbReference>
<dbReference type="FunFam" id="3.30.565.10:FF:000006">
    <property type="entry name" value="Sensor histidine kinase WalK"/>
    <property type="match status" value="1"/>
</dbReference>
<feature type="domain" description="Response regulatory" evidence="8">
    <location>
        <begin position="192"/>
        <end position="309"/>
    </location>
</feature>
<comment type="catalytic activity">
    <reaction evidence="1">
        <text>ATP + protein L-histidine = ADP + protein N-phospho-L-histidine.</text>
        <dbReference type="EC" id="2.7.13.3"/>
    </reaction>
</comment>
<dbReference type="PANTHER" id="PTHR43047:SF72">
    <property type="entry name" value="OSMOSENSING HISTIDINE PROTEIN KINASE SLN1"/>
    <property type="match status" value="1"/>
</dbReference>
<proteinExistence type="predicted"/>